<feature type="transmembrane region" description="Helical" evidence="4">
    <location>
        <begin position="720"/>
        <end position="738"/>
    </location>
</feature>
<dbReference type="Gene3D" id="2.60.40.10">
    <property type="entry name" value="Immunoglobulins"/>
    <property type="match status" value="1"/>
</dbReference>
<dbReference type="CDD" id="cd00075">
    <property type="entry name" value="HATPase"/>
    <property type="match status" value="1"/>
</dbReference>
<comment type="catalytic activity">
    <reaction evidence="1">
        <text>ATP + protein L-histidine = ADP + protein N-phospho-L-histidine.</text>
        <dbReference type="EC" id="2.7.13.3"/>
    </reaction>
</comment>
<dbReference type="Gene3D" id="3.30.450.40">
    <property type="match status" value="1"/>
</dbReference>
<dbReference type="SUPFAM" id="SSF55781">
    <property type="entry name" value="GAF domain-like"/>
    <property type="match status" value="1"/>
</dbReference>
<evidence type="ECO:0000313" key="7">
    <source>
        <dbReference type="EMBL" id="RRB07574.1"/>
    </source>
</evidence>
<dbReference type="InterPro" id="IPR005467">
    <property type="entry name" value="His_kinase_dom"/>
</dbReference>
<evidence type="ECO:0000256" key="5">
    <source>
        <dbReference type="SAM" id="SignalP"/>
    </source>
</evidence>
<dbReference type="Pfam" id="PF07495">
    <property type="entry name" value="Y_Y_Y"/>
    <property type="match status" value="1"/>
</dbReference>
<dbReference type="InterPro" id="IPR036890">
    <property type="entry name" value="HATPase_C_sf"/>
</dbReference>
<dbReference type="PANTHER" id="PTHR43065">
    <property type="entry name" value="SENSOR HISTIDINE KINASE"/>
    <property type="match status" value="1"/>
</dbReference>
<organism evidence="7 8">
    <name type="scientific">Larkinella rosea</name>
    <dbReference type="NCBI Taxonomy" id="2025312"/>
    <lineage>
        <taxon>Bacteria</taxon>
        <taxon>Pseudomonadati</taxon>
        <taxon>Bacteroidota</taxon>
        <taxon>Cytophagia</taxon>
        <taxon>Cytophagales</taxon>
        <taxon>Spirosomataceae</taxon>
        <taxon>Larkinella</taxon>
    </lineage>
</organism>
<evidence type="ECO:0000256" key="2">
    <source>
        <dbReference type="ARBA" id="ARBA00012438"/>
    </source>
</evidence>
<dbReference type="Gene3D" id="3.30.565.10">
    <property type="entry name" value="Histidine kinase-like ATPase, C-terminal domain"/>
    <property type="match status" value="1"/>
</dbReference>
<dbReference type="Gene3D" id="1.10.287.130">
    <property type="match status" value="1"/>
</dbReference>
<feature type="domain" description="Histidine kinase" evidence="6">
    <location>
        <begin position="978"/>
        <end position="1217"/>
    </location>
</feature>
<reference evidence="7 8" key="1">
    <citation type="submission" date="2018-11" db="EMBL/GenBank/DDBJ databases">
        <authorList>
            <person name="Zhou Z."/>
            <person name="Wang G."/>
        </authorList>
    </citation>
    <scope>NUCLEOTIDE SEQUENCE [LARGE SCALE GENOMIC DNA]</scope>
    <source>
        <strain evidence="7 8">KCTC52004</strain>
    </source>
</reference>
<dbReference type="Proteomes" id="UP000271925">
    <property type="component" value="Unassembled WGS sequence"/>
</dbReference>
<protein>
    <recommendedName>
        <fullName evidence="2">histidine kinase</fullName>
        <ecNumber evidence="2">2.7.13.3</ecNumber>
    </recommendedName>
</protein>
<comment type="caution">
    <text evidence="7">The sequence shown here is derived from an EMBL/GenBank/DDBJ whole genome shotgun (WGS) entry which is preliminary data.</text>
</comment>
<keyword evidence="4" id="KW-0812">Transmembrane</keyword>
<dbReference type="Pfam" id="PF02518">
    <property type="entry name" value="HATPase_c"/>
    <property type="match status" value="1"/>
</dbReference>
<dbReference type="OrthoDB" id="9806995at2"/>
<dbReference type="InterPro" id="IPR015943">
    <property type="entry name" value="WD40/YVTN_repeat-like_dom_sf"/>
</dbReference>
<dbReference type="InterPro" id="IPR011123">
    <property type="entry name" value="Y_Y_Y"/>
</dbReference>
<dbReference type="SMART" id="SM00387">
    <property type="entry name" value="HATPase_c"/>
    <property type="match status" value="1"/>
</dbReference>
<dbReference type="EMBL" id="RQJO01000007">
    <property type="protein sequence ID" value="RRB07574.1"/>
    <property type="molecule type" value="Genomic_DNA"/>
</dbReference>
<feature type="coiled-coil region" evidence="3">
    <location>
        <begin position="742"/>
        <end position="787"/>
    </location>
</feature>
<keyword evidence="5" id="KW-0732">Signal</keyword>
<accession>A0A3P1C441</accession>
<evidence type="ECO:0000256" key="3">
    <source>
        <dbReference type="SAM" id="Coils"/>
    </source>
</evidence>
<dbReference type="InterPro" id="IPR003594">
    <property type="entry name" value="HATPase_dom"/>
</dbReference>
<dbReference type="InterPro" id="IPR004358">
    <property type="entry name" value="Sig_transdc_His_kin-like_C"/>
</dbReference>
<dbReference type="PRINTS" id="PR00344">
    <property type="entry name" value="BCTRLSENSOR"/>
</dbReference>
<keyword evidence="3" id="KW-0175">Coiled coil</keyword>
<evidence type="ECO:0000256" key="1">
    <source>
        <dbReference type="ARBA" id="ARBA00000085"/>
    </source>
</evidence>
<dbReference type="PROSITE" id="PS50109">
    <property type="entry name" value="HIS_KIN"/>
    <property type="match status" value="1"/>
</dbReference>
<dbReference type="GO" id="GO:0004673">
    <property type="term" value="F:protein histidine kinase activity"/>
    <property type="evidence" value="ECO:0007669"/>
    <property type="project" value="UniProtKB-EC"/>
</dbReference>
<sequence>MNRLALSFCWSFLFLLAMAVSAFGQQDGADEGEPPTRIYQPSQYNAHGQNFALTQDRRGVIYVGNFAGVLEYDGLNWRTIPTTNITKVSSLLRAKNGTIYVGANGEFGFLKPDSTGTLNFVSLSQKVKNRFNEILAVLEINDGIYFVGRHFIFRWNGKALNEWSTTHEIQSAFQTNQTIYLFRKQSGLSQFRKGSMIPVKQRASVPVLFDILKMLPLDNERSLLVTSSQGLFQLSNQMIDVFNSPVNSYLSTNQATSGAMLNDRSIAIATLHGGILTISPNGQLKQTIRGIDGLTDQLTNEMFTDREGSLWLALNNGLAQIEVPSQLTLFGTSSRLTGEIMDIRRVGNTVYIATVNGLFQLIDSVIRPVLGLNASCFSLAEAAGSLFVATSKGVHQLTDGRLQALTQAYTLSLAASQKDPLRLYVGTENGAGILTVSRGKTANYRPLSGLTERIVGIHEDPTGAVWLETLTAGLYKLAPTTNQIQAFSTGQGLPTLFYNRVAVTSQGVLVFNEKGIFKFDAAQNRFAPYSPFGLTKPGTAYWKNNLVEDRNGNIWTVEGDKRRITLYEKQGTGFKEFTTPFLPISTSPINLIYLDQQGLVWFGGRDGVIRYNAGVARTYDLPYQALIRKVQTAQEQNRFSDISFEYSAASFPIAKGIAFQYMLENYDKNWSDWTTESKKEYTNLPPGDYLFRVRARNIYETPSREATYSFTVPPTWYGRWWVIALFLLGFGLLIYLVVRWRLNRILREKQSLENLIQERTEEVVSQKSELEKQSDELAIKNDQLEKIDLIVQSINAEIDFSNLFQTILTKFSVIRNMNAASFLVYDKPTNSYQFKALRSNQELAHVETVQLTREQAENRYLAQTVEIFEDIYLKNDVYYEPLNSPIDDLDTPKSLITIVIENKGHIEGFITLENTVRSGAFDQRDISMIGNLREHLIAAFIKTRLLENLENTLHDLRNTQHELIRQERLASVGQLTKGIVDRILNPLNYVSNFSQLSEEIIEEVIDGLKKEPDSLDDVLDDLGVLKMNLAKIQEHSGSTTRILQDMQVLLREKSRDFQETDLNQFVESKVRVVLNTLKTDYPNFAIHLALNLEKKAIRTSLLPNEFGQAVQNIVSNSYYTLFEKSKLAKDFTPELRIVTSLLDDQVILQIRDNGKGIPQREINNLFNPFFTTKPTSKGTGLGLFMTKDIVQLHRGKIEIHSKEGEYTEIQMTLPVLGD</sequence>
<evidence type="ECO:0000313" key="8">
    <source>
        <dbReference type="Proteomes" id="UP000271925"/>
    </source>
</evidence>
<feature type="signal peptide" evidence="5">
    <location>
        <begin position="1"/>
        <end position="19"/>
    </location>
</feature>
<dbReference type="SUPFAM" id="SSF63829">
    <property type="entry name" value="Calcium-dependent phosphotriesterase"/>
    <property type="match status" value="2"/>
</dbReference>
<keyword evidence="4" id="KW-1133">Transmembrane helix</keyword>
<dbReference type="InterPro" id="IPR029016">
    <property type="entry name" value="GAF-like_dom_sf"/>
</dbReference>
<dbReference type="AlphaFoldDB" id="A0A3P1C441"/>
<proteinExistence type="predicted"/>
<dbReference type="EC" id="2.7.13.3" evidence="2"/>
<evidence type="ECO:0000259" key="6">
    <source>
        <dbReference type="PROSITE" id="PS50109"/>
    </source>
</evidence>
<dbReference type="Gene3D" id="2.130.10.10">
    <property type="entry name" value="YVTN repeat-like/Quinoprotein amine dehydrogenase"/>
    <property type="match status" value="2"/>
</dbReference>
<keyword evidence="4" id="KW-0472">Membrane</keyword>
<feature type="chain" id="PRO_5018260706" description="histidine kinase" evidence="5">
    <location>
        <begin position="20"/>
        <end position="1218"/>
    </location>
</feature>
<gene>
    <name evidence="7" type="ORF">EHT25_07290</name>
</gene>
<dbReference type="SUPFAM" id="SSF55874">
    <property type="entry name" value="ATPase domain of HSP90 chaperone/DNA topoisomerase II/histidine kinase"/>
    <property type="match status" value="1"/>
</dbReference>
<name>A0A3P1C441_9BACT</name>
<dbReference type="InterPro" id="IPR013783">
    <property type="entry name" value="Ig-like_fold"/>
</dbReference>
<evidence type="ECO:0000256" key="4">
    <source>
        <dbReference type="SAM" id="Phobius"/>
    </source>
</evidence>
<keyword evidence="8" id="KW-1185">Reference proteome</keyword>